<dbReference type="Proteomes" id="UP000887540">
    <property type="component" value="Unplaced"/>
</dbReference>
<evidence type="ECO:0000313" key="2">
    <source>
        <dbReference type="WBParaSite" id="ACRNAN_Path_1049.g4021.t1"/>
    </source>
</evidence>
<accession>A0A914BUW2</accession>
<sequence>MEPYYNEKAQEKFNASLRHTKIYMNRGSGVNYQGASDHKEDKRANIGDDTCHKPYNKYTIGGIFQKCRVICANETIGDVQYRCDNYRQINENTGDYSCDTGLRAIKLLDVEVNLPIRTERRSFQECSGYLFWKTCKTFEYDIHFQDNALIETYVCQAEDPRIAHKEKFYNFGGIYEQNYTNPEEPCPGRFNKYTLFNNTICLSKVPDSRFSMKFGGFFTCQTEEEDASCPVGLTQNLATVMDGCNVYYCSKQNENKVLDEIRWKINRPPFEPYYENQPHE</sequence>
<dbReference type="WBParaSite" id="ACRNAN_Path_1049.g4021.t1">
    <property type="protein sequence ID" value="ACRNAN_Path_1049.g4021.t1"/>
    <property type="gene ID" value="ACRNAN_Path_1049.g4021"/>
</dbReference>
<protein>
    <submittedName>
        <fullName evidence="2">Uncharacterized protein</fullName>
    </submittedName>
</protein>
<dbReference type="AlphaFoldDB" id="A0A914BUW2"/>
<proteinExistence type="predicted"/>
<keyword evidence="1" id="KW-1185">Reference proteome</keyword>
<evidence type="ECO:0000313" key="1">
    <source>
        <dbReference type="Proteomes" id="UP000887540"/>
    </source>
</evidence>
<reference evidence="2" key="1">
    <citation type="submission" date="2022-11" db="UniProtKB">
        <authorList>
            <consortium name="WormBaseParasite"/>
        </authorList>
    </citation>
    <scope>IDENTIFICATION</scope>
</reference>
<organism evidence="1 2">
    <name type="scientific">Acrobeloides nanus</name>
    <dbReference type="NCBI Taxonomy" id="290746"/>
    <lineage>
        <taxon>Eukaryota</taxon>
        <taxon>Metazoa</taxon>
        <taxon>Ecdysozoa</taxon>
        <taxon>Nematoda</taxon>
        <taxon>Chromadorea</taxon>
        <taxon>Rhabditida</taxon>
        <taxon>Tylenchina</taxon>
        <taxon>Cephalobomorpha</taxon>
        <taxon>Cephaloboidea</taxon>
        <taxon>Cephalobidae</taxon>
        <taxon>Acrobeloides</taxon>
    </lineage>
</organism>
<name>A0A914BUW2_9BILA</name>